<sequence>MHPQAMYAEPQRISEVHRQSPIQATRAAEAAALPAELAGVYLRAAALADAAKEPPATELAHSPPFGFLPAATAVEYRATREEPKQAVLRSQTLECPTFRPDGPVPFETFMGAPHLVQAHEGDHANPGTILSPREPLEHRSPEPLQTARLGNPFTPTVSSPQNAALPVIRMPYTSSAPAMPLDAMSPTMQSSAPPAVESSAMQHTVQPVPVSNLASASNVQSVMSRPAFASSSAGTPVQHPASPAQTINPVYQSTIDGPTQGAVAGPASECTSPAPAMARVAQYTSTAPPAPTQTPAMHRAVLSTTMESASQGVAPAVQPSTPTAAAPTTPIEYAPPAPPLAYYVQHTAATHAPARPPTAPTATPHPAIDCASPVAAAVQQSVPPAVTMTPAFRSAEPAPALECSLPTPILPPAVHYSAQAPAVLSALPQHACGSPAPATAPPSHVITQDVQCSSPTVGECVSAPAPAQPTAPSPYENSPPGPSVFYPPQGANLRVSHQYGGGLAMSPSAMDVSSQRALAIGAGLPTDDRSRDQVSSPYPATTPVKRLSETPVGCSAPAPADVPLFWSSVPPQTTQPAGQALADQHGVANPPARSSFTSNSDMSQNITVDNRAVVSDPSGEHPSQDNGVTVYFTTPPRTPQLSQTEMPQVCQDLTVASRSPPLSPSTSPGSHPPVKSHTATPPQGSPRRSVASATPLFDVRSLQQPTPYNYIPQIPSHTALPQSPFTTTTTTNLSYTPLVGAPPPSSYTTPHTTAIPFNSTSLGFGAPSVQNLSFVPLDTSTSMQMPFGGTHPWCSNTGIFGHGPGCVPMGAPAMSVSTTYSAKHPLCSPYSVSTTAFPSAWPGFGNSAMMGGLPQVFAYGC</sequence>
<accession>A0A7S1APL1</accession>
<feature type="region of interest" description="Disordered" evidence="1">
    <location>
        <begin position="227"/>
        <end position="272"/>
    </location>
</feature>
<protein>
    <submittedName>
        <fullName evidence="2">Uncharacterized protein</fullName>
    </submittedName>
</protein>
<dbReference type="EMBL" id="HBFQ01049870">
    <property type="protein sequence ID" value="CAD8861217.1"/>
    <property type="molecule type" value="Transcribed_RNA"/>
</dbReference>
<dbReference type="AlphaFoldDB" id="A0A7S1APL1"/>
<feature type="region of interest" description="Disordered" evidence="1">
    <location>
        <begin position="306"/>
        <end position="331"/>
    </location>
</feature>
<feature type="region of interest" description="Disordered" evidence="1">
    <location>
        <begin position="456"/>
        <end position="489"/>
    </location>
</feature>
<reference evidence="2" key="1">
    <citation type="submission" date="2021-01" db="EMBL/GenBank/DDBJ databases">
        <authorList>
            <person name="Corre E."/>
            <person name="Pelletier E."/>
            <person name="Niang G."/>
            <person name="Scheremetjew M."/>
            <person name="Finn R."/>
            <person name="Kale V."/>
            <person name="Holt S."/>
            <person name="Cochrane G."/>
            <person name="Meng A."/>
            <person name="Brown T."/>
            <person name="Cohen L."/>
        </authorList>
    </citation>
    <scope>NUCLEOTIDE SEQUENCE</scope>
</reference>
<feature type="compositionally biased region" description="Pro residues" evidence="1">
    <location>
        <begin position="466"/>
        <end position="482"/>
    </location>
</feature>
<feature type="region of interest" description="Disordered" evidence="1">
    <location>
        <begin position="570"/>
        <end position="691"/>
    </location>
</feature>
<feature type="region of interest" description="Disordered" evidence="1">
    <location>
        <begin position="1"/>
        <end position="20"/>
    </location>
</feature>
<evidence type="ECO:0000313" key="2">
    <source>
        <dbReference type="EMBL" id="CAD8861217.1"/>
    </source>
</evidence>
<feature type="compositionally biased region" description="Polar residues" evidence="1">
    <location>
        <begin position="243"/>
        <end position="257"/>
    </location>
</feature>
<feature type="compositionally biased region" description="Polar residues" evidence="1">
    <location>
        <begin position="592"/>
        <end position="608"/>
    </location>
</feature>
<gene>
    <name evidence="2" type="ORF">NSCI0253_LOCUS35572</name>
</gene>
<name>A0A7S1APL1_NOCSC</name>
<organism evidence="2">
    <name type="scientific">Noctiluca scintillans</name>
    <name type="common">Sea sparkle</name>
    <name type="synonym">Red tide dinoflagellate</name>
    <dbReference type="NCBI Taxonomy" id="2966"/>
    <lineage>
        <taxon>Eukaryota</taxon>
        <taxon>Sar</taxon>
        <taxon>Alveolata</taxon>
        <taxon>Dinophyceae</taxon>
        <taxon>Noctilucales</taxon>
        <taxon>Noctilucaceae</taxon>
        <taxon>Noctiluca</taxon>
    </lineage>
</organism>
<evidence type="ECO:0000256" key="1">
    <source>
        <dbReference type="SAM" id="MobiDB-lite"/>
    </source>
</evidence>
<feature type="compositionally biased region" description="Low complexity" evidence="1">
    <location>
        <begin position="657"/>
        <end position="673"/>
    </location>
</feature>
<proteinExistence type="predicted"/>
<feature type="compositionally biased region" description="Low complexity" evidence="1">
    <location>
        <begin position="314"/>
        <end position="331"/>
    </location>
</feature>
<feature type="region of interest" description="Disordered" evidence="1">
    <location>
        <begin position="524"/>
        <end position="552"/>
    </location>
</feature>